<organism evidence="2 3">
    <name type="scientific">Desulfitobacterium dichloroeliminans (strain LMG P-21439 / DCA1)</name>
    <dbReference type="NCBI Taxonomy" id="871963"/>
    <lineage>
        <taxon>Bacteria</taxon>
        <taxon>Bacillati</taxon>
        <taxon>Bacillota</taxon>
        <taxon>Clostridia</taxon>
        <taxon>Eubacteriales</taxon>
        <taxon>Desulfitobacteriaceae</taxon>
        <taxon>Desulfitobacterium</taxon>
    </lineage>
</organism>
<evidence type="ECO:0000313" key="3">
    <source>
        <dbReference type="Proteomes" id="UP000010797"/>
    </source>
</evidence>
<dbReference type="Proteomes" id="UP000010797">
    <property type="component" value="Chromosome"/>
</dbReference>
<proteinExistence type="predicted"/>
<feature type="compositionally biased region" description="Basic and acidic residues" evidence="1">
    <location>
        <begin position="10"/>
        <end position="21"/>
    </location>
</feature>
<evidence type="ECO:0000313" key="2">
    <source>
        <dbReference type="EMBL" id="AGA70810.1"/>
    </source>
</evidence>
<name>L0FCS3_DESDL</name>
<dbReference type="STRING" id="871963.Desdi_3424"/>
<dbReference type="HOGENOM" id="CLU_202393_0_0_9"/>
<dbReference type="EMBL" id="CP003344">
    <property type="protein sequence ID" value="AGA70810.1"/>
    <property type="molecule type" value="Genomic_DNA"/>
</dbReference>
<protein>
    <recommendedName>
        <fullName evidence="4">DUF3787 domain-containing protein</fullName>
    </recommendedName>
</protein>
<reference evidence="3" key="1">
    <citation type="submission" date="2012-02" db="EMBL/GenBank/DDBJ databases">
        <title>Complete sequence of Desulfitobacterium dichloroeliminans LMG P-21439.</title>
        <authorList>
            <person name="Lucas S."/>
            <person name="Han J."/>
            <person name="Lapidus A."/>
            <person name="Cheng J.-F."/>
            <person name="Goodwin L."/>
            <person name="Pitluck S."/>
            <person name="Peters L."/>
            <person name="Ovchinnikova G."/>
            <person name="Teshima H."/>
            <person name="Detter J.C."/>
            <person name="Han C."/>
            <person name="Tapia R."/>
            <person name="Land M."/>
            <person name="Hauser L."/>
            <person name="Kyrpides N."/>
            <person name="Ivanova N."/>
            <person name="Pagani I."/>
            <person name="Kruse T."/>
            <person name="de Vos W.M."/>
            <person name="Boon N."/>
            <person name="Smidt H."/>
            <person name="Woyke T."/>
        </authorList>
    </citation>
    <scope>NUCLEOTIDE SEQUENCE [LARGE SCALE GENOMIC DNA]</scope>
    <source>
        <strain evidence="3">LMG P-21439 / DCA1</strain>
    </source>
</reference>
<evidence type="ECO:0008006" key="4">
    <source>
        <dbReference type="Google" id="ProtNLM"/>
    </source>
</evidence>
<dbReference type="OrthoDB" id="1708132at2"/>
<gene>
    <name evidence="2" type="ordered locus">Desdi_3424</name>
</gene>
<dbReference type="AlphaFoldDB" id="L0FCS3"/>
<dbReference type="KEGG" id="ddl:Desdi_3424"/>
<dbReference type="Pfam" id="PF12655">
    <property type="entry name" value="CDIF630_02480-like"/>
    <property type="match status" value="1"/>
</dbReference>
<dbReference type="RefSeq" id="WP_015263766.1">
    <property type="nucleotide sequence ID" value="NC_019903.1"/>
</dbReference>
<sequence length="61" mass="6878">MTEKSSSNQPKEKFMANPIERHDTAAWRADIKELKAESKVAIPTEDSVDEAKDWVDTNSLS</sequence>
<feature type="region of interest" description="Disordered" evidence="1">
    <location>
        <begin position="1"/>
        <end position="21"/>
    </location>
</feature>
<dbReference type="InterPro" id="IPR024209">
    <property type="entry name" value="CDIF630_02480-like"/>
</dbReference>
<keyword evidence="3" id="KW-1185">Reference proteome</keyword>
<accession>L0FCS3</accession>
<evidence type="ECO:0000256" key="1">
    <source>
        <dbReference type="SAM" id="MobiDB-lite"/>
    </source>
</evidence>